<feature type="region of interest" description="Disordered" evidence="1">
    <location>
        <begin position="1"/>
        <end position="22"/>
    </location>
</feature>
<proteinExistence type="predicted"/>
<organism evidence="2">
    <name type="scientific">bioreactor metagenome</name>
    <dbReference type="NCBI Taxonomy" id="1076179"/>
    <lineage>
        <taxon>unclassified sequences</taxon>
        <taxon>metagenomes</taxon>
        <taxon>ecological metagenomes</taxon>
    </lineage>
</organism>
<sequence>MLGPGRNDDAAGRVDEGRAPGNLQLHAPVQRVQNLRIAMRVRGMLAAVAAHRATGLQERTNL</sequence>
<name>A0A645IEV1_9ZZZZ</name>
<feature type="compositionally biased region" description="Basic and acidic residues" evidence="1">
    <location>
        <begin position="1"/>
        <end position="18"/>
    </location>
</feature>
<accession>A0A645IEV1</accession>
<evidence type="ECO:0000256" key="1">
    <source>
        <dbReference type="SAM" id="MobiDB-lite"/>
    </source>
</evidence>
<gene>
    <name evidence="2" type="ORF">SDC9_197427</name>
</gene>
<dbReference type="AlphaFoldDB" id="A0A645IEV1"/>
<dbReference type="EMBL" id="VSSQ01113390">
    <property type="protein sequence ID" value="MPN49805.1"/>
    <property type="molecule type" value="Genomic_DNA"/>
</dbReference>
<protein>
    <submittedName>
        <fullName evidence="2">Uncharacterized protein</fullName>
    </submittedName>
</protein>
<reference evidence="2" key="1">
    <citation type="submission" date="2019-08" db="EMBL/GenBank/DDBJ databases">
        <authorList>
            <person name="Kucharzyk K."/>
            <person name="Murdoch R.W."/>
            <person name="Higgins S."/>
            <person name="Loffler F."/>
        </authorList>
    </citation>
    <scope>NUCLEOTIDE SEQUENCE</scope>
</reference>
<evidence type="ECO:0000313" key="2">
    <source>
        <dbReference type="EMBL" id="MPN49805.1"/>
    </source>
</evidence>
<comment type="caution">
    <text evidence="2">The sequence shown here is derived from an EMBL/GenBank/DDBJ whole genome shotgun (WGS) entry which is preliminary data.</text>
</comment>